<dbReference type="EMBL" id="AEEC02000027">
    <property type="protein sequence ID" value="EOA03426.1"/>
    <property type="molecule type" value="Genomic_DNA"/>
</dbReference>
<dbReference type="Proteomes" id="UP000006772">
    <property type="component" value="Unassembled WGS sequence"/>
</dbReference>
<keyword evidence="2" id="KW-0732">Signal</keyword>
<organism evidence="3 4">
    <name type="scientific">Herbaspirillum frisingense GSF30</name>
    <dbReference type="NCBI Taxonomy" id="864073"/>
    <lineage>
        <taxon>Bacteria</taxon>
        <taxon>Pseudomonadati</taxon>
        <taxon>Pseudomonadota</taxon>
        <taxon>Betaproteobacteria</taxon>
        <taxon>Burkholderiales</taxon>
        <taxon>Oxalobacteraceae</taxon>
        <taxon>Herbaspirillum</taxon>
    </lineage>
</organism>
<evidence type="ECO:0000256" key="2">
    <source>
        <dbReference type="SAM" id="SignalP"/>
    </source>
</evidence>
<evidence type="ECO:0000256" key="1">
    <source>
        <dbReference type="SAM" id="MobiDB-lite"/>
    </source>
</evidence>
<feature type="chain" id="PRO_5042540874" description="Cell envelope biogenesis protein TolA" evidence="2">
    <location>
        <begin position="24"/>
        <end position="125"/>
    </location>
</feature>
<dbReference type="RefSeq" id="WP_006464713.1">
    <property type="nucleotide sequence ID" value="NZ_AEEC02000027.1"/>
</dbReference>
<sequence>MKKIIATMIFGAAAIGMHGAAFAADPAAAQYKADKSRADADYKAAKKKCGPLKGNDQDVCEKEAKAAHESAIADAKAKRKGSEADKDARKDKNDANYDVAKEKCDAVSGDAKDKCVANAKAKYGK</sequence>
<feature type="compositionally biased region" description="Basic and acidic residues" evidence="1">
    <location>
        <begin position="80"/>
        <end position="93"/>
    </location>
</feature>
<comment type="caution">
    <text evidence="3">The sequence shown here is derived from an EMBL/GenBank/DDBJ whole genome shotgun (WGS) entry which is preliminary data.</text>
</comment>
<feature type="region of interest" description="Disordered" evidence="1">
    <location>
        <begin position="71"/>
        <end position="93"/>
    </location>
</feature>
<reference evidence="3 4" key="1">
    <citation type="journal article" date="2013" name="Front. Microbiol.">
        <title>The genome of the endophytic bacterium H. frisingense GSF30(T) identifies diverse strategies in the Herbaspirillum genus to interact with plants.</title>
        <authorList>
            <person name="Straub D."/>
            <person name="Rothballer M."/>
            <person name="Hartmann A."/>
            <person name="Ludewig U."/>
        </authorList>
    </citation>
    <scope>NUCLEOTIDE SEQUENCE [LARGE SCALE GENOMIC DNA]</scope>
    <source>
        <strain evidence="3 4">GSF30</strain>
    </source>
</reference>
<proteinExistence type="predicted"/>
<accession>A0AAI9N2H2</accession>
<dbReference type="AlphaFoldDB" id="A0AAI9N2H2"/>
<gene>
    <name evidence="3" type="ORF">HFRIS_017312</name>
</gene>
<evidence type="ECO:0000313" key="4">
    <source>
        <dbReference type="Proteomes" id="UP000006772"/>
    </source>
</evidence>
<evidence type="ECO:0008006" key="5">
    <source>
        <dbReference type="Google" id="ProtNLM"/>
    </source>
</evidence>
<evidence type="ECO:0000313" key="3">
    <source>
        <dbReference type="EMBL" id="EOA03426.1"/>
    </source>
</evidence>
<feature type="signal peptide" evidence="2">
    <location>
        <begin position="1"/>
        <end position="23"/>
    </location>
</feature>
<name>A0AAI9N2H2_9BURK</name>
<protein>
    <recommendedName>
        <fullName evidence="5">Cell envelope biogenesis protein TolA</fullName>
    </recommendedName>
</protein>